<feature type="transmembrane region" description="Helical" evidence="8">
    <location>
        <begin position="63"/>
        <end position="88"/>
    </location>
</feature>
<keyword evidence="8" id="KW-0406">Ion transport</keyword>
<evidence type="ECO:0000313" key="14">
    <source>
        <dbReference type="Proteomes" id="UP000694551"/>
    </source>
</evidence>
<evidence type="ECO:0000259" key="11">
    <source>
        <dbReference type="PROSITE" id="PS50850"/>
    </source>
</evidence>
<evidence type="ECO:0000313" key="13">
    <source>
        <dbReference type="Ensembl" id="ENSSOCP00000012746.1"/>
    </source>
</evidence>
<proteinExistence type="inferred from homology"/>
<keyword evidence="3" id="KW-1003">Cell membrane</keyword>
<evidence type="ECO:0000256" key="10">
    <source>
        <dbReference type="SAM" id="SignalP"/>
    </source>
</evidence>
<dbReference type="InterPro" id="IPR002350">
    <property type="entry name" value="Kazal_dom"/>
</dbReference>
<dbReference type="InterPro" id="IPR020846">
    <property type="entry name" value="MFS_dom"/>
</dbReference>
<evidence type="ECO:0000256" key="2">
    <source>
        <dbReference type="ARBA" id="ARBA00009657"/>
    </source>
</evidence>
<feature type="region of interest" description="Disordered" evidence="9">
    <location>
        <begin position="531"/>
        <end position="558"/>
    </location>
</feature>
<evidence type="ECO:0000256" key="1">
    <source>
        <dbReference type="ARBA" id="ARBA00004651"/>
    </source>
</evidence>
<name>A0A8D0KVZ7_STROC</name>
<dbReference type="AlphaFoldDB" id="A0A8D0KVZ7"/>
<evidence type="ECO:0000256" key="7">
    <source>
        <dbReference type="ARBA" id="ARBA00023157"/>
    </source>
</evidence>
<evidence type="ECO:0000256" key="8">
    <source>
        <dbReference type="RuleBase" id="RU362056"/>
    </source>
</evidence>
<feature type="signal peptide" evidence="10">
    <location>
        <begin position="1"/>
        <end position="17"/>
    </location>
</feature>
<keyword evidence="6 8" id="KW-0472">Membrane</keyword>
<evidence type="ECO:0000256" key="4">
    <source>
        <dbReference type="ARBA" id="ARBA00022692"/>
    </source>
</evidence>
<feature type="transmembrane region" description="Helical" evidence="8">
    <location>
        <begin position="100"/>
        <end position="128"/>
    </location>
</feature>
<dbReference type="GO" id="GO:0016323">
    <property type="term" value="C:basolateral plasma membrane"/>
    <property type="evidence" value="ECO:0007669"/>
    <property type="project" value="TreeGrafter"/>
</dbReference>
<dbReference type="PROSITE" id="PS51465">
    <property type="entry name" value="KAZAL_2"/>
    <property type="match status" value="1"/>
</dbReference>
<dbReference type="Pfam" id="PF07648">
    <property type="entry name" value="Kazal_2"/>
    <property type="match status" value="1"/>
</dbReference>
<dbReference type="InterPro" id="IPR036058">
    <property type="entry name" value="Kazal_dom_sf"/>
</dbReference>
<dbReference type="GO" id="GO:0006811">
    <property type="term" value="P:monoatomic ion transport"/>
    <property type="evidence" value="ECO:0007669"/>
    <property type="project" value="UniProtKB-KW"/>
</dbReference>
<dbReference type="Gene3D" id="1.20.1250.20">
    <property type="entry name" value="MFS general substrate transporter like domains"/>
    <property type="match status" value="2"/>
</dbReference>
<accession>A0A8D0KVZ7</accession>
<reference evidence="13" key="2">
    <citation type="submission" date="2025-09" db="UniProtKB">
        <authorList>
            <consortium name="Ensembl"/>
        </authorList>
    </citation>
    <scope>IDENTIFICATION</scope>
</reference>
<dbReference type="GO" id="GO:0015125">
    <property type="term" value="F:bile acid transmembrane transporter activity"/>
    <property type="evidence" value="ECO:0007669"/>
    <property type="project" value="TreeGrafter"/>
</dbReference>
<dbReference type="GO" id="GO:0043252">
    <property type="term" value="P:sodium-independent organic anion transport"/>
    <property type="evidence" value="ECO:0007669"/>
    <property type="project" value="TreeGrafter"/>
</dbReference>
<comment type="similarity">
    <text evidence="2 8">Belongs to the organo anion transporter (TC 2.A.60) family.</text>
</comment>
<keyword evidence="7" id="KW-1015">Disulfide bond</keyword>
<keyword evidence="4 8" id="KW-0812">Transmembrane</keyword>
<dbReference type="SUPFAM" id="SSF103473">
    <property type="entry name" value="MFS general substrate transporter"/>
    <property type="match status" value="1"/>
</dbReference>
<feature type="transmembrane region" description="Helical" evidence="8">
    <location>
        <begin position="448"/>
        <end position="465"/>
    </location>
</feature>
<feature type="transmembrane region" description="Helical" evidence="8">
    <location>
        <begin position="502"/>
        <end position="524"/>
    </location>
</feature>
<feature type="transmembrane region" description="Helical" evidence="8">
    <location>
        <begin position="148"/>
        <end position="170"/>
    </location>
</feature>
<comment type="subcellular location">
    <subcellularLocation>
        <location evidence="1 8">Cell membrane</location>
        <topology evidence="1 8">Multi-pass membrane protein</topology>
    </subcellularLocation>
</comment>
<feature type="domain" description="Major facilitator superfamily (MFS) profile" evidence="11">
    <location>
        <begin position="1"/>
        <end position="530"/>
    </location>
</feature>
<feature type="transmembrane region" description="Helical" evidence="8">
    <location>
        <begin position="302"/>
        <end position="322"/>
    </location>
</feature>
<feature type="transmembrane region" description="Helical" evidence="8">
    <location>
        <begin position="411"/>
        <end position="428"/>
    </location>
</feature>
<dbReference type="GO" id="GO:0015347">
    <property type="term" value="F:sodium-independent organic anion transmembrane transporter activity"/>
    <property type="evidence" value="ECO:0007669"/>
    <property type="project" value="TreeGrafter"/>
</dbReference>
<feature type="transmembrane region" description="Helical" evidence="8">
    <location>
        <begin position="269"/>
        <end position="290"/>
    </location>
</feature>
<protein>
    <recommendedName>
        <fullName evidence="8">Solute carrier organic anion transporter family member</fullName>
    </recommendedName>
</protein>
<dbReference type="Pfam" id="PF03137">
    <property type="entry name" value="OATP"/>
    <property type="match status" value="1"/>
</dbReference>
<sequence>FIGCGAILVSLAAFLMSLPHFITGPYEYDHNTTDLCQSGVPGSWGNLSDAGCTPHAARENHEVLLVMFIAQALLGIGGVPIQPFGISYIDDFASERNSPLYLGILFSVTVIGPGVGFMLGSTMLRFYVDIDKVTGVQLTNKDPRWVGAWWLGFLVAASLVALSAVPYFFFPREMPKEVREVLQCRQPLVCPQVASGKESSSKKSKDVLSQFPLFLSDFPLVLLRNLRHPVFLLVVLAQVNLSAMVAGLATFMGKFLERQFSLTASLANMIIGAVNIPGAMVGIVVGGAILKRFQMSLKQCSAMCVLGMFLCLLLAFPLLFLGCPTQEVAGVTYSESSEFGHHALECNLQCNCPEKAYNPICGSNMIEYISPCSAGCRVVNIDNYTNCSCISKNGLVGSAKPGTCGTSCSHFFLPFVVLSCLAGILASTSHTPSFMLILRSIQPEDKSFAVGIQFMLLRVLAWMPGPVLYGSAIDTTCILWEKKCDRKAACRYYDNNLFRQRYLGLQFFFEVGAFLCFVTVYVVLRRQEREASNAAETKAEPEKEKLAGNSIKDPKSKV</sequence>
<feature type="transmembrane region" description="Helical" evidence="8">
    <location>
        <begin position="230"/>
        <end position="249"/>
    </location>
</feature>
<feature type="chain" id="PRO_5034206626" description="Solute carrier organic anion transporter family member" evidence="10">
    <location>
        <begin position="18"/>
        <end position="558"/>
    </location>
</feature>
<evidence type="ECO:0000259" key="12">
    <source>
        <dbReference type="PROSITE" id="PS51465"/>
    </source>
</evidence>
<evidence type="ECO:0000256" key="9">
    <source>
        <dbReference type="SAM" id="MobiDB-lite"/>
    </source>
</evidence>
<reference evidence="13" key="1">
    <citation type="submission" date="2025-08" db="UniProtKB">
        <authorList>
            <consortium name="Ensembl"/>
        </authorList>
    </citation>
    <scope>IDENTIFICATION</scope>
</reference>
<keyword evidence="10" id="KW-0732">Signal</keyword>
<keyword evidence="14" id="KW-1185">Reference proteome</keyword>
<keyword evidence="5 8" id="KW-1133">Transmembrane helix</keyword>
<dbReference type="Ensembl" id="ENSSOCT00000013096.1">
    <property type="protein sequence ID" value="ENSSOCP00000012746.1"/>
    <property type="gene ID" value="ENSSOCG00000009585.1"/>
</dbReference>
<dbReference type="PANTHER" id="PTHR11388:SF87">
    <property type="entry name" value="SOLUTE CARRIER ORGANIC ANION TRANSPORTER FAMILY MEMBER 2B1"/>
    <property type="match status" value="1"/>
</dbReference>
<dbReference type="NCBIfam" id="TIGR00805">
    <property type="entry name" value="oat"/>
    <property type="match status" value="1"/>
</dbReference>
<dbReference type="Proteomes" id="UP000694551">
    <property type="component" value="Unplaced"/>
</dbReference>
<keyword evidence="8" id="KW-0813">Transport</keyword>
<dbReference type="GO" id="GO:0016324">
    <property type="term" value="C:apical plasma membrane"/>
    <property type="evidence" value="ECO:0007669"/>
    <property type="project" value="TreeGrafter"/>
</dbReference>
<dbReference type="InterPro" id="IPR036259">
    <property type="entry name" value="MFS_trans_sf"/>
</dbReference>
<dbReference type="PANTHER" id="PTHR11388">
    <property type="entry name" value="ORGANIC ANION TRANSPORTER"/>
    <property type="match status" value="1"/>
</dbReference>
<dbReference type="InterPro" id="IPR004156">
    <property type="entry name" value="OATP"/>
</dbReference>
<feature type="domain" description="Kazal-like" evidence="12">
    <location>
        <begin position="340"/>
        <end position="391"/>
    </location>
</feature>
<evidence type="ECO:0000256" key="5">
    <source>
        <dbReference type="ARBA" id="ARBA00022989"/>
    </source>
</evidence>
<dbReference type="SUPFAM" id="SSF100895">
    <property type="entry name" value="Kazal-type serine protease inhibitors"/>
    <property type="match status" value="1"/>
</dbReference>
<comment type="caution">
    <text evidence="8">Lacks conserved residue(s) required for the propagation of feature annotation.</text>
</comment>
<dbReference type="PROSITE" id="PS50850">
    <property type="entry name" value="MFS"/>
    <property type="match status" value="1"/>
</dbReference>
<evidence type="ECO:0000256" key="3">
    <source>
        <dbReference type="ARBA" id="ARBA00022475"/>
    </source>
</evidence>
<organism evidence="13 14">
    <name type="scientific">Strix occidentalis caurina</name>
    <name type="common">northern spotted owl</name>
    <dbReference type="NCBI Taxonomy" id="311401"/>
    <lineage>
        <taxon>Eukaryota</taxon>
        <taxon>Metazoa</taxon>
        <taxon>Chordata</taxon>
        <taxon>Craniata</taxon>
        <taxon>Vertebrata</taxon>
        <taxon>Euteleostomi</taxon>
        <taxon>Archelosauria</taxon>
        <taxon>Archosauria</taxon>
        <taxon>Dinosauria</taxon>
        <taxon>Saurischia</taxon>
        <taxon>Theropoda</taxon>
        <taxon>Coelurosauria</taxon>
        <taxon>Aves</taxon>
        <taxon>Neognathae</taxon>
        <taxon>Neoaves</taxon>
        <taxon>Telluraves</taxon>
        <taxon>Strigiformes</taxon>
        <taxon>Strigidae</taxon>
        <taxon>Strix</taxon>
    </lineage>
</organism>
<evidence type="ECO:0000256" key="6">
    <source>
        <dbReference type="ARBA" id="ARBA00023136"/>
    </source>
</evidence>